<reference evidence="1 2" key="1">
    <citation type="submission" date="2018-12" db="EMBL/GenBank/DDBJ databases">
        <title>Complete genome sequence of Flaviflexus sp. H23T48.</title>
        <authorList>
            <person name="Bae J.-W."/>
            <person name="Lee J.-Y."/>
        </authorList>
    </citation>
    <scope>NUCLEOTIDE SEQUENCE [LARGE SCALE GENOMIC DNA]</scope>
    <source>
        <strain evidence="1 2">H23T48</strain>
    </source>
</reference>
<dbReference type="KEGG" id="flh:EJ997_06860"/>
<dbReference type="AlphaFoldDB" id="A0A3S9PXL1"/>
<dbReference type="EMBL" id="CP034593">
    <property type="protein sequence ID" value="AZQ77089.1"/>
    <property type="molecule type" value="Genomic_DNA"/>
</dbReference>
<proteinExistence type="predicted"/>
<organism evidence="1 2">
    <name type="scientific">Flaviflexus ciconiae</name>
    <dbReference type="NCBI Taxonomy" id="2496867"/>
    <lineage>
        <taxon>Bacteria</taxon>
        <taxon>Bacillati</taxon>
        <taxon>Actinomycetota</taxon>
        <taxon>Actinomycetes</taxon>
        <taxon>Actinomycetales</taxon>
        <taxon>Actinomycetaceae</taxon>
        <taxon>Flaviflexus</taxon>
    </lineage>
</organism>
<dbReference type="RefSeq" id="WP_126703894.1">
    <property type="nucleotide sequence ID" value="NZ_CP034593.1"/>
</dbReference>
<name>A0A3S9PXL1_9ACTO</name>
<evidence type="ECO:0000313" key="1">
    <source>
        <dbReference type="EMBL" id="AZQ77089.1"/>
    </source>
</evidence>
<keyword evidence="2" id="KW-1185">Reference proteome</keyword>
<dbReference type="OrthoDB" id="5190698at2"/>
<accession>A0A3S9PXL1</accession>
<dbReference type="Proteomes" id="UP000280344">
    <property type="component" value="Chromosome"/>
</dbReference>
<evidence type="ECO:0000313" key="2">
    <source>
        <dbReference type="Proteomes" id="UP000280344"/>
    </source>
</evidence>
<sequence length="289" mass="32252">MRINLYPFPRIDSDVSWSPTSFLVNDEPVEKDDIAERWDCNSQLSVLTSVQVPSSVIQAMQLSEIKLVLSVSCPSTSETSVEVSYPTVVAQKYSFQAVVTVGGHQIARKLNIRAMLVAPEGIESWLSRRILAELNESINLESWVDGFPTIAMSFEENHRPRAPWSINVEATSLEDPFVHAFRLELNTDNLLVSDLIAGKNVPRVGNALDASILRVLIDTFRRLFKDSGRRQCLDDIVIEYPESVAAAANQASKDFLSRPITETLSLAEHRPDELETLINASTNLLGEKR</sequence>
<protein>
    <submittedName>
        <fullName evidence="1">Uncharacterized protein</fullName>
    </submittedName>
</protein>
<gene>
    <name evidence="1" type="ORF">EJ997_06860</name>
</gene>